<reference evidence="1 2" key="1">
    <citation type="journal article" date="2024" name="Front Chem Biol">
        <title>Unveiling the potential of Daldinia eschscholtzii MFLUCC 19-0629 through bioactivity and bioinformatics studies for enhanced sustainable agriculture production.</title>
        <authorList>
            <person name="Brooks S."/>
            <person name="Weaver J.A."/>
            <person name="Klomchit A."/>
            <person name="Alharthi S.A."/>
            <person name="Onlamun T."/>
            <person name="Nurani R."/>
            <person name="Vong T.K."/>
            <person name="Alberti F."/>
            <person name="Greco C."/>
        </authorList>
    </citation>
    <scope>NUCLEOTIDE SEQUENCE [LARGE SCALE GENOMIC DNA]</scope>
    <source>
        <strain evidence="1">MFLUCC 19-0629</strain>
    </source>
</reference>
<organism evidence="1 2">
    <name type="scientific">Daldinia eschscholtzii</name>
    <dbReference type="NCBI Taxonomy" id="292717"/>
    <lineage>
        <taxon>Eukaryota</taxon>
        <taxon>Fungi</taxon>
        <taxon>Dikarya</taxon>
        <taxon>Ascomycota</taxon>
        <taxon>Pezizomycotina</taxon>
        <taxon>Sordariomycetes</taxon>
        <taxon>Xylariomycetidae</taxon>
        <taxon>Xylariales</taxon>
        <taxon>Hypoxylaceae</taxon>
        <taxon>Daldinia</taxon>
    </lineage>
</organism>
<evidence type="ECO:0008006" key="3">
    <source>
        <dbReference type="Google" id="ProtNLM"/>
    </source>
</evidence>
<evidence type="ECO:0000313" key="1">
    <source>
        <dbReference type="EMBL" id="KAK6951192.1"/>
    </source>
</evidence>
<accession>A0AAX6MG97</accession>
<keyword evidence="2" id="KW-1185">Reference proteome</keyword>
<dbReference type="EMBL" id="JBANMG010000007">
    <property type="protein sequence ID" value="KAK6951192.1"/>
    <property type="molecule type" value="Genomic_DNA"/>
</dbReference>
<dbReference type="Proteomes" id="UP001369815">
    <property type="component" value="Unassembled WGS sequence"/>
</dbReference>
<dbReference type="InterPro" id="IPR011009">
    <property type="entry name" value="Kinase-like_dom_sf"/>
</dbReference>
<name>A0AAX6MG97_9PEZI</name>
<dbReference type="SUPFAM" id="SSF56112">
    <property type="entry name" value="Protein kinase-like (PK-like)"/>
    <property type="match status" value="1"/>
</dbReference>
<sequence>MALQIPELPYFAPQEELPHELPNPYIVAKMPEFQDPVRARQGIRINDHYVVKFGLDEASGTSEAINMLIVRKYTSIRIPTLYAAWPYNHNGTEVWVLLMEAVDDLAVDEEWFQKPENQDSLLLDSIKRQLQEARLELRRIPHPGTGYNLYGHLRCFKNPHLDLKMFSTAEQARDWLFHAMVPKHQAQGYSVTEQQYAKKWESAYDKFCGGLTSGDEAIFTHFNLSPSAVKVQRNGRILITGWEFAGFFPPEFEYVTAYKAGELGSVWSHNISRCLSEGVYDEALELIEKTAE</sequence>
<protein>
    <recommendedName>
        <fullName evidence="3">Aminoglycoside phosphotransferase domain-containing protein</fullName>
    </recommendedName>
</protein>
<gene>
    <name evidence="1" type="ORF">Daesc_007723</name>
</gene>
<comment type="caution">
    <text evidence="1">The sequence shown here is derived from an EMBL/GenBank/DDBJ whole genome shotgun (WGS) entry which is preliminary data.</text>
</comment>
<proteinExistence type="predicted"/>
<dbReference type="AlphaFoldDB" id="A0AAX6MG97"/>
<evidence type="ECO:0000313" key="2">
    <source>
        <dbReference type="Proteomes" id="UP001369815"/>
    </source>
</evidence>